<evidence type="ECO:0000259" key="3">
    <source>
        <dbReference type="PROSITE" id="PS51186"/>
    </source>
</evidence>
<dbReference type="Gene3D" id="3.40.630.30">
    <property type="match status" value="1"/>
</dbReference>
<dbReference type="Pfam" id="PF00583">
    <property type="entry name" value="Acetyltransf_1"/>
    <property type="match status" value="1"/>
</dbReference>
<dbReference type="AlphaFoldDB" id="A0A1V4AAC0"/>
<organism evidence="4 5">
    <name type="scientific">Streptomyces tsukubensis</name>
    <dbReference type="NCBI Taxonomy" id="83656"/>
    <lineage>
        <taxon>Bacteria</taxon>
        <taxon>Bacillati</taxon>
        <taxon>Actinomycetota</taxon>
        <taxon>Actinomycetes</taxon>
        <taxon>Kitasatosporales</taxon>
        <taxon>Streptomycetaceae</taxon>
        <taxon>Streptomyces</taxon>
    </lineage>
</organism>
<dbReference type="InterPro" id="IPR000182">
    <property type="entry name" value="GNAT_dom"/>
</dbReference>
<evidence type="ECO:0000313" key="5">
    <source>
        <dbReference type="Proteomes" id="UP000190539"/>
    </source>
</evidence>
<dbReference type="STRING" id="83656.B1H18_12550"/>
<dbReference type="RefSeq" id="WP_077967671.1">
    <property type="nucleotide sequence ID" value="NZ_CP045178.1"/>
</dbReference>
<accession>A0A1V4AAC0</accession>
<dbReference type="PROSITE" id="PS51186">
    <property type="entry name" value="GNAT"/>
    <property type="match status" value="1"/>
</dbReference>
<evidence type="ECO:0000256" key="2">
    <source>
        <dbReference type="ARBA" id="ARBA00023315"/>
    </source>
</evidence>
<dbReference type="InterPro" id="IPR016181">
    <property type="entry name" value="Acyl_CoA_acyltransferase"/>
</dbReference>
<keyword evidence="2" id="KW-0012">Acyltransferase</keyword>
<dbReference type="SUPFAM" id="SSF55729">
    <property type="entry name" value="Acyl-CoA N-acyltransferases (Nat)"/>
    <property type="match status" value="1"/>
</dbReference>
<dbReference type="GO" id="GO:0016747">
    <property type="term" value="F:acyltransferase activity, transferring groups other than amino-acyl groups"/>
    <property type="evidence" value="ECO:0007669"/>
    <property type="project" value="InterPro"/>
</dbReference>
<sequence length="159" mass="17025">MGRGHAQRVLAIHQAGIEEGEATFETAAPTWEEFDSAELGAHRFVALADDGEVLGWVAVSAVSARSAYAGLVEHSVHVHREARGGGVAGALLERLITSTEAAGVRTIQSGIFPESTASLALHQRAGFRLIGTRERVGRLRGVRRDVLLLERRSPVGRLT</sequence>
<comment type="caution">
    <text evidence="4">The sequence shown here is derived from an EMBL/GenBank/DDBJ whole genome shotgun (WGS) entry which is preliminary data.</text>
</comment>
<dbReference type="Proteomes" id="UP000190539">
    <property type="component" value="Unassembled WGS sequence"/>
</dbReference>
<evidence type="ECO:0000313" key="4">
    <source>
        <dbReference type="EMBL" id="OON80724.1"/>
    </source>
</evidence>
<dbReference type="EMBL" id="MVFC01000007">
    <property type="protein sequence ID" value="OON80724.1"/>
    <property type="molecule type" value="Genomic_DNA"/>
</dbReference>
<dbReference type="PANTHER" id="PTHR43072">
    <property type="entry name" value="N-ACETYLTRANSFERASE"/>
    <property type="match status" value="1"/>
</dbReference>
<protein>
    <submittedName>
        <fullName evidence="4">N-acetyltransferase</fullName>
    </submittedName>
</protein>
<keyword evidence="1 4" id="KW-0808">Transferase</keyword>
<keyword evidence="5" id="KW-1185">Reference proteome</keyword>
<gene>
    <name evidence="4" type="ORF">B1H18_12550</name>
</gene>
<proteinExistence type="predicted"/>
<name>A0A1V4AAC0_9ACTN</name>
<dbReference type="OrthoDB" id="3173333at2"/>
<evidence type="ECO:0000256" key="1">
    <source>
        <dbReference type="ARBA" id="ARBA00022679"/>
    </source>
</evidence>
<dbReference type="PANTHER" id="PTHR43072:SF23">
    <property type="entry name" value="UPF0039 PROTEIN C11D3.02C"/>
    <property type="match status" value="1"/>
</dbReference>
<dbReference type="CDD" id="cd04301">
    <property type="entry name" value="NAT_SF"/>
    <property type="match status" value="1"/>
</dbReference>
<reference evidence="4 5" key="1">
    <citation type="submission" date="2017-02" db="EMBL/GenBank/DDBJ databases">
        <title>Draft Genome Sequence of Streptomyces tsukubaensis F601, a Producer of the immunosuppressant tacrolimus FK506.</title>
        <authorList>
            <person name="Zong G."/>
            <person name="Zhong C."/>
            <person name="Fu J."/>
            <person name="Qin R."/>
            <person name="Cao G."/>
        </authorList>
    </citation>
    <scope>NUCLEOTIDE SEQUENCE [LARGE SCALE GENOMIC DNA]</scope>
    <source>
        <strain evidence="4 5">F601</strain>
    </source>
</reference>
<feature type="domain" description="N-acetyltransferase" evidence="3">
    <location>
        <begin position="1"/>
        <end position="154"/>
    </location>
</feature>